<proteinExistence type="predicted"/>
<dbReference type="RefSeq" id="WP_138986939.1">
    <property type="nucleotide sequence ID" value="NZ_CP043869.1"/>
</dbReference>
<dbReference type="EMBL" id="CP043869">
    <property type="protein sequence ID" value="QEQ97420.1"/>
    <property type="molecule type" value="Genomic_DNA"/>
</dbReference>
<gene>
    <name evidence="1" type="ORF">F0U83_12230</name>
</gene>
<sequence length="118" mass="13133">MSQYSSLRITLFKHSECSFLEMLDAEGIEHNGLGLYTNNPQASGFVETITALSEAMSWNAIAKIVVAWLDARKSREVIITIEGNTVFHTKGYSIEEVQKVLPKAINMAVIDTKPENET</sequence>
<organism evidence="1 2">
    <name type="scientific">Neptunomonas concharum</name>
    <dbReference type="NCBI Taxonomy" id="1031538"/>
    <lineage>
        <taxon>Bacteria</taxon>
        <taxon>Pseudomonadati</taxon>
        <taxon>Pseudomonadota</taxon>
        <taxon>Gammaproteobacteria</taxon>
        <taxon>Oceanospirillales</taxon>
        <taxon>Oceanospirillaceae</taxon>
        <taxon>Neptunomonas</taxon>
    </lineage>
</organism>
<dbReference type="AlphaFoldDB" id="A0A5P1RCP7"/>
<accession>A0A5P1RCP7</accession>
<evidence type="ECO:0000313" key="2">
    <source>
        <dbReference type="Proteomes" id="UP000324760"/>
    </source>
</evidence>
<dbReference type="Proteomes" id="UP000324760">
    <property type="component" value="Chromosome"/>
</dbReference>
<evidence type="ECO:0000313" key="1">
    <source>
        <dbReference type="EMBL" id="QEQ97420.1"/>
    </source>
</evidence>
<keyword evidence="2" id="KW-1185">Reference proteome</keyword>
<name>A0A5P1RCP7_9GAMM</name>
<reference evidence="1 2" key="1">
    <citation type="journal article" date="2019" name="Biochem. Eng. J.">
        <title>Metabolic engineering of the marine bacteria Neptunomonas concharum for the production of acetoin and meso-2,3-butanediol from acetate.</title>
        <authorList>
            <person name="Li W."/>
            <person name="Pu N."/>
            <person name="Liu C.-X."/>
            <person name="Yuan Q.-P."/>
            <person name="Li Z.-J."/>
        </authorList>
    </citation>
    <scope>NUCLEOTIDE SEQUENCE [LARGE SCALE GENOMIC DNA]</scope>
    <source>
        <strain evidence="1 2">JCM17730</strain>
    </source>
</reference>
<dbReference type="KEGG" id="ncu:F0U83_12230"/>
<dbReference type="OrthoDB" id="6990794at2"/>
<protein>
    <submittedName>
        <fullName evidence="1">Uncharacterized protein</fullName>
    </submittedName>
</protein>